<dbReference type="EMBL" id="WHNX01000020">
    <property type="protein sequence ID" value="MPW26553.1"/>
    <property type="molecule type" value="Genomic_DNA"/>
</dbReference>
<protein>
    <submittedName>
        <fullName evidence="2">Uncharacterized protein</fullName>
    </submittedName>
</protein>
<dbReference type="Proteomes" id="UP000440004">
    <property type="component" value="Unassembled WGS sequence"/>
</dbReference>
<evidence type="ECO:0000313" key="3">
    <source>
        <dbReference type="Proteomes" id="UP000440004"/>
    </source>
</evidence>
<organism evidence="2 3">
    <name type="scientific">Alkalibaculum sporogenes</name>
    <dbReference type="NCBI Taxonomy" id="2655001"/>
    <lineage>
        <taxon>Bacteria</taxon>
        <taxon>Bacillati</taxon>
        <taxon>Bacillota</taxon>
        <taxon>Clostridia</taxon>
        <taxon>Eubacteriales</taxon>
        <taxon>Eubacteriaceae</taxon>
        <taxon>Alkalibaculum</taxon>
    </lineage>
</organism>
<accession>A0A6A7KC09</accession>
<evidence type="ECO:0000313" key="2">
    <source>
        <dbReference type="EMBL" id="MPW26553.1"/>
    </source>
</evidence>
<evidence type="ECO:0000256" key="1">
    <source>
        <dbReference type="SAM" id="Phobius"/>
    </source>
</evidence>
<feature type="transmembrane region" description="Helical" evidence="1">
    <location>
        <begin position="20"/>
        <end position="42"/>
    </location>
</feature>
<dbReference type="AlphaFoldDB" id="A0A6A7KC09"/>
<keyword evidence="1" id="KW-1133">Transmembrane helix</keyword>
<name>A0A6A7KC09_9FIRM</name>
<comment type="caution">
    <text evidence="2">The sequence shown here is derived from an EMBL/GenBank/DDBJ whole genome shotgun (WGS) entry which is preliminary data.</text>
</comment>
<gene>
    <name evidence="2" type="ORF">GC105_12215</name>
</gene>
<proteinExistence type="predicted"/>
<sequence>MTSLMGTWLDQDLVSGFNKKFIWIAVWSCIAIVFAVLINSRFKLLGTERQRLDDDIYRSRKKKIGYNK</sequence>
<keyword evidence="1" id="KW-0812">Transmembrane</keyword>
<keyword evidence="1" id="KW-0472">Membrane</keyword>
<keyword evidence="3" id="KW-1185">Reference proteome</keyword>
<reference evidence="2 3" key="1">
    <citation type="submission" date="2019-10" db="EMBL/GenBank/DDBJ databases">
        <title>Alkalibaculum tamaniensis sp.nov., a new alkaliphilic acetogen, isolated on methoxylated aromatics from a mud volcano.</title>
        <authorList>
            <person name="Khomyakova M.A."/>
            <person name="Merkel A.Y."/>
            <person name="Bonch-Osmolovskaya E.A."/>
            <person name="Slobodkin A.I."/>
        </authorList>
    </citation>
    <scope>NUCLEOTIDE SEQUENCE [LARGE SCALE GENOMIC DNA]</scope>
    <source>
        <strain evidence="2 3">M08DMB</strain>
    </source>
</reference>
<dbReference type="RefSeq" id="WP_152805171.1">
    <property type="nucleotide sequence ID" value="NZ_WHNX01000020.1"/>
</dbReference>